<dbReference type="InterPro" id="IPR001811">
    <property type="entry name" value="Chemokine_IL8-like_dom"/>
</dbReference>
<evidence type="ECO:0000259" key="3">
    <source>
        <dbReference type="SMART" id="SM00199"/>
    </source>
</evidence>
<dbReference type="SUPFAM" id="SSF54117">
    <property type="entry name" value="Interleukin 8-like chemokines"/>
    <property type="match status" value="1"/>
</dbReference>
<protein>
    <submittedName>
        <fullName evidence="4">C-C motif chemokine ligand 28</fullName>
    </submittedName>
</protein>
<name>A0A3B3Q460_9TELE</name>
<dbReference type="GeneTree" id="ENSGT01010000222762"/>
<organism evidence="4 5">
    <name type="scientific">Paramormyrops kingsleyae</name>
    <dbReference type="NCBI Taxonomy" id="1676925"/>
    <lineage>
        <taxon>Eukaryota</taxon>
        <taxon>Metazoa</taxon>
        <taxon>Chordata</taxon>
        <taxon>Craniata</taxon>
        <taxon>Vertebrata</taxon>
        <taxon>Euteleostomi</taxon>
        <taxon>Actinopterygii</taxon>
        <taxon>Neopterygii</taxon>
        <taxon>Teleostei</taxon>
        <taxon>Osteoglossocephala</taxon>
        <taxon>Osteoglossomorpha</taxon>
        <taxon>Osteoglossiformes</taxon>
        <taxon>Mormyridae</taxon>
        <taxon>Paramormyrops</taxon>
    </lineage>
</organism>
<dbReference type="AlphaFoldDB" id="A0A3B3Q460"/>
<reference evidence="4" key="1">
    <citation type="submission" date="2025-08" db="UniProtKB">
        <authorList>
            <consortium name="Ensembl"/>
        </authorList>
    </citation>
    <scope>IDENTIFICATION</scope>
</reference>
<feature type="signal peptide" evidence="2">
    <location>
        <begin position="1"/>
        <end position="21"/>
    </location>
</feature>
<accession>A0A3B3Q460</accession>
<dbReference type="Ensembl" id="ENSPKIT00000024069.1">
    <property type="protein sequence ID" value="ENSPKIP00000000186.1"/>
    <property type="gene ID" value="ENSPKIG00000018951.1"/>
</dbReference>
<dbReference type="Proteomes" id="UP000261540">
    <property type="component" value="Unplaced"/>
</dbReference>
<dbReference type="InterPro" id="IPR036048">
    <property type="entry name" value="Interleukin_8-like_sf"/>
</dbReference>
<evidence type="ECO:0000313" key="4">
    <source>
        <dbReference type="Ensembl" id="ENSPKIP00000000186.1"/>
    </source>
</evidence>
<dbReference type="Pfam" id="PF00048">
    <property type="entry name" value="IL8"/>
    <property type="match status" value="1"/>
</dbReference>
<sequence>MDLKLVGLLLVLCASIGTIKGAFPTCCLNVSPKFSKELLNQVKKFTYQKPSASCEVEAVVLHLKNNKKICVAPRVLSRLKRNNILQSIRRAYGS</sequence>
<dbReference type="GO" id="GO:0005615">
    <property type="term" value="C:extracellular space"/>
    <property type="evidence" value="ECO:0007669"/>
    <property type="project" value="UniProtKB-KW"/>
</dbReference>
<feature type="chain" id="PRO_5017297633" evidence="2">
    <location>
        <begin position="22"/>
        <end position="94"/>
    </location>
</feature>
<keyword evidence="2" id="KW-0732">Signal</keyword>
<dbReference type="Gene3D" id="2.40.50.40">
    <property type="match status" value="1"/>
</dbReference>
<dbReference type="CTD" id="20301"/>
<dbReference type="SMART" id="SM00199">
    <property type="entry name" value="SCY"/>
    <property type="match status" value="1"/>
</dbReference>
<evidence type="ECO:0000313" key="5">
    <source>
        <dbReference type="Proteomes" id="UP000261540"/>
    </source>
</evidence>
<dbReference type="GO" id="GO:0008009">
    <property type="term" value="F:chemokine activity"/>
    <property type="evidence" value="ECO:0007669"/>
    <property type="project" value="InterPro"/>
</dbReference>
<dbReference type="GO" id="GO:0006955">
    <property type="term" value="P:immune response"/>
    <property type="evidence" value="ECO:0007669"/>
    <property type="project" value="InterPro"/>
</dbReference>
<keyword evidence="1" id="KW-0202">Cytokine</keyword>
<proteinExistence type="predicted"/>
<dbReference type="OrthoDB" id="8905061at2759"/>
<feature type="domain" description="Chemokine interleukin-8-like" evidence="3">
    <location>
        <begin position="23"/>
        <end position="79"/>
    </location>
</feature>
<keyword evidence="5" id="KW-1185">Reference proteome</keyword>
<evidence type="ECO:0000256" key="2">
    <source>
        <dbReference type="SAM" id="SignalP"/>
    </source>
</evidence>
<reference evidence="4" key="2">
    <citation type="submission" date="2025-09" db="UniProtKB">
        <authorList>
            <consortium name="Ensembl"/>
        </authorList>
    </citation>
    <scope>IDENTIFICATION</scope>
</reference>
<evidence type="ECO:0000256" key="1">
    <source>
        <dbReference type="ARBA" id="ARBA00022514"/>
    </source>
</evidence>
<dbReference type="KEGG" id="pki:111839182"/>